<name>A0A0F9DYH9_9ZZZZ</name>
<dbReference type="AlphaFoldDB" id="A0A0F9DYH9"/>
<evidence type="ECO:0000313" key="1">
    <source>
        <dbReference type="EMBL" id="KKL16888.1"/>
    </source>
</evidence>
<reference evidence="1" key="1">
    <citation type="journal article" date="2015" name="Nature">
        <title>Complex archaea that bridge the gap between prokaryotes and eukaryotes.</title>
        <authorList>
            <person name="Spang A."/>
            <person name="Saw J.H."/>
            <person name="Jorgensen S.L."/>
            <person name="Zaremba-Niedzwiedzka K."/>
            <person name="Martijn J."/>
            <person name="Lind A.E."/>
            <person name="van Eijk R."/>
            <person name="Schleper C."/>
            <person name="Guy L."/>
            <person name="Ettema T.J."/>
        </authorList>
    </citation>
    <scope>NUCLEOTIDE SEQUENCE</scope>
</reference>
<proteinExistence type="predicted"/>
<gene>
    <name evidence="1" type="ORF">LCGC14_2491030</name>
</gene>
<accession>A0A0F9DYH9</accession>
<feature type="non-terminal residue" evidence="1">
    <location>
        <position position="24"/>
    </location>
</feature>
<protein>
    <submittedName>
        <fullName evidence="1">Uncharacterized protein</fullName>
    </submittedName>
</protein>
<organism evidence="1">
    <name type="scientific">marine sediment metagenome</name>
    <dbReference type="NCBI Taxonomy" id="412755"/>
    <lineage>
        <taxon>unclassified sequences</taxon>
        <taxon>metagenomes</taxon>
        <taxon>ecological metagenomes</taxon>
    </lineage>
</organism>
<dbReference type="EMBL" id="LAZR01039484">
    <property type="protein sequence ID" value="KKL16888.1"/>
    <property type="molecule type" value="Genomic_DNA"/>
</dbReference>
<sequence>MALFARKRADESLSFRLGELAAEV</sequence>
<comment type="caution">
    <text evidence="1">The sequence shown here is derived from an EMBL/GenBank/DDBJ whole genome shotgun (WGS) entry which is preliminary data.</text>
</comment>